<reference evidence="1 2" key="1">
    <citation type="journal article" date="2022" name="DNA Res.">
        <title>Chromosomal-level genome assembly of the orchid tree Bauhinia variegata (Leguminosae; Cercidoideae) supports the allotetraploid origin hypothesis of Bauhinia.</title>
        <authorList>
            <person name="Zhong Y."/>
            <person name="Chen Y."/>
            <person name="Zheng D."/>
            <person name="Pang J."/>
            <person name="Liu Y."/>
            <person name="Luo S."/>
            <person name="Meng S."/>
            <person name="Qian L."/>
            <person name="Wei D."/>
            <person name="Dai S."/>
            <person name="Zhou R."/>
        </authorList>
    </citation>
    <scope>NUCLEOTIDE SEQUENCE [LARGE SCALE GENOMIC DNA]</scope>
    <source>
        <strain evidence="1">BV-YZ2020</strain>
    </source>
</reference>
<sequence>MDLLFSVSAIDIVKFFVVIDLHFPRIFAPDECNQLQKFLPVTSLSCSPTVTTTGTDAPTTNGSKVPATSRGMSRLPSLKRKQPDSGPSSDALTDHERILYNVIRSKRDMGIWTRDLKRESNLADHAVNKSLKSLEAKKLIKEVVNIQNKGRKHYMAADFEPSKEITGGDWYSEGVLDVEFINIVKDQCLKLIFTQKVATFDGVFEWIRNAKFLNFEMTQQQIEEILRALVLDNQITEVKSTGFGEFASVPIGRVCYKCTSKSGLKGEPKAGAMASVPCGVCPRISFCTPDGIISPRTCVYYDKWLDF</sequence>
<accession>A0ACB9MX79</accession>
<name>A0ACB9MX79_BAUVA</name>
<comment type="caution">
    <text evidence="1">The sequence shown here is derived from an EMBL/GenBank/DDBJ whole genome shotgun (WGS) entry which is preliminary data.</text>
</comment>
<dbReference type="Proteomes" id="UP000828941">
    <property type="component" value="Chromosome 8"/>
</dbReference>
<proteinExistence type="predicted"/>
<keyword evidence="2" id="KW-1185">Reference proteome</keyword>
<gene>
    <name evidence="1" type="ORF">L6164_020962</name>
</gene>
<evidence type="ECO:0000313" key="2">
    <source>
        <dbReference type="Proteomes" id="UP000828941"/>
    </source>
</evidence>
<evidence type="ECO:0000313" key="1">
    <source>
        <dbReference type="EMBL" id="KAI4328626.1"/>
    </source>
</evidence>
<dbReference type="EMBL" id="CM039433">
    <property type="protein sequence ID" value="KAI4328626.1"/>
    <property type="molecule type" value="Genomic_DNA"/>
</dbReference>
<protein>
    <submittedName>
        <fullName evidence="1">Uncharacterized protein</fullName>
    </submittedName>
</protein>
<organism evidence="1 2">
    <name type="scientific">Bauhinia variegata</name>
    <name type="common">Purple orchid tree</name>
    <name type="synonym">Phanera variegata</name>
    <dbReference type="NCBI Taxonomy" id="167791"/>
    <lineage>
        <taxon>Eukaryota</taxon>
        <taxon>Viridiplantae</taxon>
        <taxon>Streptophyta</taxon>
        <taxon>Embryophyta</taxon>
        <taxon>Tracheophyta</taxon>
        <taxon>Spermatophyta</taxon>
        <taxon>Magnoliopsida</taxon>
        <taxon>eudicotyledons</taxon>
        <taxon>Gunneridae</taxon>
        <taxon>Pentapetalae</taxon>
        <taxon>rosids</taxon>
        <taxon>fabids</taxon>
        <taxon>Fabales</taxon>
        <taxon>Fabaceae</taxon>
        <taxon>Cercidoideae</taxon>
        <taxon>Cercideae</taxon>
        <taxon>Bauhiniinae</taxon>
        <taxon>Bauhinia</taxon>
    </lineage>
</organism>